<dbReference type="EMBL" id="CM029051">
    <property type="protein sequence ID" value="KAG2560091.1"/>
    <property type="molecule type" value="Genomic_DNA"/>
</dbReference>
<sequence length="205" mass="23725">MWKCFFHSIHKLLALESYKPLCSIVLRSPPTFFPSYCNHKEKDQFTAQIIGITSRIKRFRSYMQGIFTMSGGYLHKQSTKCSVWRRPWRRRSGGPTGRPLFGAAVLARRSREAVARGNWFCWVRDCGSAGGQGGGAQVGRQVQAQIRVLEALHSHWKIYSRNWSCQENLSNFMNLLEENGVDLKEVDVRFHRTLLLNSWVQFLQK</sequence>
<proteinExistence type="predicted"/>
<name>A0A8T0PDA0_PANVG</name>
<gene>
    <name evidence="1" type="ORF">PVAP13_8KG052402</name>
</gene>
<comment type="caution">
    <text evidence="1">The sequence shown here is derived from an EMBL/GenBank/DDBJ whole genome shotgun (WGS) entry which is preliminary data.</text>
</comment>
<dbReference type="Proteomes" id="UP000823388">
    <property type="component" value="Chromosome 8K"/>
</dbReference>
<protein>
    <submittedName>
        <fullName evidence="1">Uncharacterized protein</fullName>
    </submittedName>
</protein>
<organism evidence="1 2">
    <name type="scientific">Panicum virgatum</name>
    <name type="common">Blackwell switchgrass</name>
    <dbReference type="NCBI Taxonomy" id="38727"/>
    <lineage>
        <taxon>Eukaryota</taxon>
        <taxon>Viridiplantae</taxon>
        <taxon>Streptophyta</taxon>
        <taxon>Embryophyta</taxon>
        <taxon>Tracheophyta</taxon>
        <taxon>Spermatophyta</taxon>
        <taxon>Magnoliopsida</taxon>
        <taxon>Liliopsida</taxon>
        <taxon>Poales</taxon>
        <taxon>Poaceae</taxon>
        <taxon>PACMAD clade</taxon>
        <taxon>Panicoideae</taxon>
        <taxon>Panicodae</taxon>
        <taxon>Paniceae</taxon>
        <taxon>Panicinae</taxon>
        <taxon>Panicum</taxon>
        <taxon>Panicum sect. Hiantes</taxon>
    </lineage>
</organism>
<reference evidence="1" key="1">
    <citation type="submission" date="2020-05" db="EMBL/GenBank/DDBJ databases">
        <title>WGS assembly of Panicum virgatum.</title>
        <authorList>
            <person name="Lovell J.T."/>
            <person name="Jenkins J."/>
            <person name="Shu S."/>
            <person name="Juenger T.E."/>
            <person name="Schmutz J."/>
        </authorList>
    </citation>
    <scope>NUCLEOTIDE SEQUENCE</scope>
    <source>
        <strain evidence="1">AP13</strain>
    </source>
</reference>
<evidence type="ECO:0000313" key="1">
    <source>
        <dbReference type="EMBL" id="KAG2560091.1"/>
    </source>
</evidence>
<accession>A0A8T0PDA0</accession>
<dbReference type="AlphaFoldDB" id="A0A8T0PDA0"/>
<keyword evidence="2" id="KW-1185">Reference proteome</keyword>
<evidence type="ECO:0000313" key="2">
    <source>
        <dbReference type="Proteomes" id="UP000823388"/>
    </source>
</evidence>